<dbReference type="InterPro" id="IPR044658">
    <property type="entry name" value="bHLH92/bHLH041-like"/>
</dbReference>
<proteinExistence type="inferred from homology"/>
<dbReference type="InterPro" id="IPR036638">
    <property type="entry name" value="HLH_DNA-bd_sf"/>
</dbReference>
<dbReference type="Pfam" id="PF00010">
    <property type="entry name" value="HLH"/>
    <property type="match status" value="1"/>
</dbReference>
<dbReference type="GO" id="GO:0046983">
    <property type="term" value="F:protein dimerization activity"/>
    <property type="evidence" value="ECO:0007669"/>
    <property type="project" value="InterPro"/>
</dbReference>
<evidence type="ECO:0000313" key="7">
    <source>
        <dbReference type="Proteomes" id="UP000807115"/>
    </source>
</evidence>
<dbReference type="SMART" id="SM00353">
    <property type="entry name" value="HLH"/>
    <property type="match status" value="1"/>
</dbReference>
<reference evidence="6" key="1">
    <citation type="journal article" date="2019" name="BMC Genomics">
        <title>A new reference genome for Sorghum bicolor reveals high levels of sequence similarity between sweet and grain genotypes: implications for the genetics of sugar metabolism.</title>
        <authorList>
            <person name="Cooper E.A."/>
            <person name="Brenton Z.W."/>
            <person name="Flinn B.S."/>
            <person name="Jenkins J."/>
            <person name="Shu S."/>
            <person name="Flowers D."/>
            <person name="Luo F."/>
            <person name="Wang Y."/>
            <person name="Xia P."/>
            <person name="Barry K."/>
            <person name="Daum C."/>
            <person name="Lipzen A."/>
            <person name="Yoshinaga Y."/>
            <person name="Schmutz J."/>
            <person name="Saski C."/>
            <person name="Vermerris W."/>
            <person name="Kresovich S."/>
        </authorList>
    </citation>
    <scope>NUCLEOTIDE SEQUENCE</scope>
</reference>
<feature type="compositionally biased region" description="Basic and acidic residues" evidence="4">
    <location>
        <begin position="311"/>
        <end position="322"/>
    </location>
</feature>
<dbReference type="InterPro" id="IPR045239">
    <property type="entry name" value="bHLH95_bHLH"/>
</dbReference>
<evidence type="ECO:0000259" key="5">
    <source>
        <dbReference type="PROSITE" id="PS50888"/>
    </source>
</evidence>
<organism evidence="6 7">
    <name type="scientific">Sorghum bicolor</name>
    <name type="common">Sorghum</name>
    <name type="synonym">Sorghum vulgare</name>
    <dbReference type="NCBI Taxonomy" id="4558"/>
    <lineage>
        <taxon>Eukaryota</taxon>
        <taxon>Viridiplantae</taxon>
        <taxon>Streptophyta</taxon>
        <taxon>Embryophyta</taxon>
        <taxon>Tracheophyta</taxon>
        <taxon>Spermatophyta</taxon>
        <taxon>Magnoliopsida</taxon>
        <taxon>Liliopsida</taxon>
        <taxon>Poales</taxon>
        <taxon>Poaceae</taxon>
        <taxon>PACMAD clade</taxon>
        <taxon>Panicoideae</taxon>
        <taxon>Andropogonodae</taxon>
        <taxon>Andropogoneae</taxon>
        <taxon>Sorghinae</taxon>
        <taxon>Sorghum</taxon>
    </lineage>
</organism>
<keyword evidence="3" id="KW-0804">Transcription</keyword>
<dbReference type="PANTHER" id="PTHR46665:SF2">
    <property type="entry name" value="BHLH TRANSCRIPTION FACTOR"/>
    <property type="match status" value="1"/>
</dbReference>
<comment type="caution">
    <text evidence="6">The sequence shown here is derived from an EMBL/GenBank/DDBJ whole genome shotgun (WGS) entry which is preliminary data.</text>
</comment>
<dbReference type="InterPro" id="IPR055477">
    <property type="entry name" value="DUF7049"/>
</dbReference>
<dbReference type="PANTHER" id="PTHR46665">
    <property type="entry name" value="TRANSCRIPTION FACTOR BHLH041-RELATED-RELATED"/>
    <property type="match status" value="1"/>
</dbReference>
<reference evidence="6" key="2">
    <citation type="submission" date="2020-10" db="EMBL/GenBank/DDBJ databases">
        <authorList>
            <person name="Cooper E.A."/>
            <person name="Brenton Z.W."/>
            <person name="Flinn B.S."/>
            <person name="Jenkins J."/>
            <person name="Shu S."/>
            <person name="Flowers D."/>
            <person name="Luo F."/>
            <person name="Wang Y."/>
            <person name="Xia P."/>
            <person name="Barry K."/>
            <person name="Daum C."/>
            <person name="Lipzen A."/>
            <person name="Yoshinaga Y."/>
            <person name="Schmutz J."/>
            <person name="Saski C."/>
            <person name="Vermerris W."/>
            <person name="Kresovich S."/>
        </authorList>
    </citation>
    <scope>NUCLEOTIDE SEQUENCE</scope>
</reference>
<dbReference type="AlphaFoldDB" id="A0A921UL15"/>
<dbReference type="InterPro" id="IPR011598">
    <property type="entry name" value="bHLH_dom"/>
</dbReference>
<name>A0A921UL15_SORBI</name>
<evidence type="ECO:0000256" key="4">
    <source>
        <dbReference type="SAM" id="MobiDB-lite"/>
    </source>
</evidence>
<dbReference type="PROSITE" id="PS50888">
    <property type="entry name" value="BHLH"/>
    <property type="match status" value="1"/>
</dbReference>
<dbReference type="EMBL" id="CM027682">
    <property type="protein sequence ID" value="KAG0536083.1"/>
    <property type="molecule type" value="Genomic_DNA"/>
</dbReference>
<dbReference type="Proteomes" id="UP000807115">
    <property type="component" value="Chromosome 3"/>
</dbReference>
<dbReference type="CDD" id="cd11393">
    <property type="entry name" value="bHLH_AtbHLH_like"/>
    <property type="match status" value="1"/>
</dbReference>
<feature type="region of interest" description="Disordered" evidence="4">
    <location>
        <begin position="311"/>
        <end position="336"/>
    </location>
</feature>
<gene>
    <name evidence="6" type="ORF">BDA96_03G034100</name>
</gene>
<protein>
    <recommendedName>
        <fullName evidence="5">BHLH domain-containing protein</fullName>
    </recommendedName>
</protein>
<keyword evidence="2" id="KW-0805">Transcription regulation</keyword>
<dbReference type="Gene3D" id="4.10.280.10">
    <property type="entry name" value="Helix-loop-helix DNA-binding domain"/>
    <property type="match status" value="1"/>
</dbReference>
<dbReference type="SUPFAM" id="SSF47459">
    <property type="entry name" value="HLH, helix-loop-helix DNA-binding domain"/>
    <property type="match status" value="1"/>
</dbReference>
<accession>A0A921UL15</accession>
<evidence type="ECO:0000313" key="6">
    <source>
        <dbReference type="EMBL" id="KAG0536083.1"/>
    </source>
</evidence>
<evidence type="ECO:0000256" key="2">
    <source>
        <dbReference type="ARBA" id="ARBA00023015"/>
    </source>
</evidence>
<evidence type="ECO:0000256" key="3">
    <source>
        <dbReference type="ARBA" id="ARBA00023163"/>
    </source>
</evidence>
<sequence length="469" mass="49929">MDMDSWLHGYATTNAAGNNGFMCGYAASSCTPAELQFMEGEQQQFLISSQIQHHLNQISMRMNMDDEAAVYVSSNDGDMHDRYPIVEGLLDDPHHAGTCSFPSSSSSSISLPASASLSCSPASSSAHILAAPAAAAGGCNQQYPEVSSHVPLLPPPPPAPHAVPASYDHQYTNRHAPESPAKTTTGAFKHYARHLGPKRPPKPGACGQRMFKTAMSVLSKMHVAARYSQQQYYYQAAAAAEAAQPPSVNQLQHMFSERKRREKLNDSFHALRAVLPPGAKKDKTSILIRAREYVRSLEAKVAELEEKNMSLESRLTRHDGGRKNGGSGGDDHDSGETTKVQVEITRAANEETTFTLTIAVRSSSPCNMTDVVVRTLQCLKEQIGDGVSLVAMSTSTSGGGGAGPAATGVKNASPPAVLTMQIKSPGIDWEEQPVKDAVAKVVADALTTTSAAVTTGSSCFSEASQRLIS</sequence>
<dbReference type="Pfam" id="PF23132">
    <property type="entry name" value="DUF7049"/>
    <property type="match status" value="1"/>
</dbReference>
<evidence type="ECO:0000256" key="1">
    <source>
        <dbReference type="ARBA" id="ARBA00005510"/>
    </source>
</evidence>
<feature type="domain" description="BHLH" evidence="5">
    <location>
        <begin position="248"/>
        <end position="297"/>
    </location>
</feature>
<comment type="similarity">
    <text evidence="1">Belongs to the bHLH protein family.</text>
</comment>